<evidence type="ECO:0000313" key="3">
    <source>
        <dbReference type="Proteomes" id="UP001165065"/>
    </source>
</evidence>
<dbReference type="Proteomes" id="UP001165065">
    <property type="component" value="Unassembled WGS sequence"/>
</dbReference>
<reference evidence="3" key="1">
    <citation type="journal article" date="2023" name="Commun. Biol.">
        <title>Genome analysis of Parmales, the sister group of diatoms, reveals the evolutionary specialization of diatoms from phago-mixotrophs to photoautotrophs.</title>
        <authorList>
            <person name="Ban H."/>
            <person name="Sato S."/>
            <person name="Yoshikawa S."/>
            <person name="Yamada K."/>
            <person name="Nakamura Y."/>
            <person name="Ichinomiya M."/>
            <person name="Sato N."/>
            <person name="Blanc-Mathieu R."/>
            <person name="Endo H."/>
            <person name="Kuwata A."/>
            <person name="Ogata H."/>
        </authorList>
    </citation>
    <scope>NUCLEOTIDE SEQUENCE [LARGE SCALE GENOMIC DNA]</scope>
</reference>
<gene>
    <name evidence="2" type="ORF">TrCOL_g3474</name>
</gene>
<proteinExistence type="predicted"/>
<keyword evidence="3" id="KW-1185">Reference proteome</keyword>
<dbReference type="EMBL" id="BRYA01001473">
    <property type="protein sequence ID" value="GMI44218.1"/>
    <property type="molecule type" value="Genomic_DNA"/>
</dbReference>
<dbReference type="OrthoDB" id="10323930at2759"/>
<feature type="region of interest" description="Disordered" evidence="1">
    <location>
        <begin position="1"/>
        <end position="20"/>
    </location>
</feature>
<accession>A0A9W7LBZ2</accession>
<name>A0A9W7LBZ2_9STRA</name>
<evidence type="ECO:0008006" key="4">
    <source>
        <dbReference type="Google" id="ProtNLM"/>
    </source>
</evidence>
<comment type="caution">
    <text evidence="2">The sequence shown here is derived from an EMBL/GenBank/DDBJ whole genome shotgun (WGS) entry which is preliminary data.</text>
</comment>
<sequence>MSNRRRSTFSSKSANHCTPEKLAGETGLDFKGDVLLITRASSNKGCLHCLKKNKDQTIFMVIIKADHLFVYNKSKLYAPRYAVSLGGLDAKLDGSVVSLVNQGQEEEYSFTFEEPPAALSFHRSCTLAIGRADLDLVKLRLKHPRPLTKRASTRFAMELGRRAETRQPEKPDTLYSAEQISGASGAGIVSDGMYNSSNAHIAPY</sequence>
<evidence type="ECO:0000313" key="2">
    <source>
        <dbReference type="EMBL" id="GMI44218.1"/>
    </source>
</evidence>
<dbReference type="AlphaFoldDB" id="A0A9W7LBZ2"/>
<evidence type="ECO:0000256" key="1">
    <source>
        <dbReference type="SAM" id="MobiDB-lite"/>
    </source>
</evidence>
<protein>
    <recommendedName>
        <fullName evidence="4">PH domain-containing protein</fullName>
    </recommendedName>
</protein>
<organism evidence="2 3">
    <name type="scientific">Triparma columacea</name>
    <dbReference type="NCBI Taxonomy" id="722753"/>
    <lineage>
        <taxon>Eukaryota</taxon>
        <taxon>Sar</taxon>
        <taxon>Stramenopiles</taxon>
        <taxon>Ochrophyta</taxon>
        <taxon>Bolidophyceae</taxon>
        <taxon>Parmales</taxon>
        <taxon>Triparmaceae</taxon>
        <taxon>Triparma</taxon>
    </lineage>
</organism>